<feature type="transmembrane region" description="Helical" evidence="2">
    <location>
        <begin position="393"/>
        <end position="412"/>
    </location>
</feature>
<accession>Q0W902</accession>
<evidence type="ECO:0000256" key="1">
    <source>
        <dbReference type="SAM" id="MobiDB-lite"/>
    </source>
</evidence>
<protein>
    <submittedName>
        <fullName evidence="3">Uncharacterized protein</fullName>
    </submittedName>
</protein>
<keyword evidence="2" id="KW-1133">Transmembrane helix</keyword>
<dbReference type="SUPFAM" id="SSF82171">
    <property type="entry name" value="DPP6 N-terminal domain-like"/>
    <property type="match status" value="1"/>
</dbReference>
<keyword evidence="2" id="KW-0472">Membrane</keyword>
<organism evidence="3 4">
    <name type="scientific">Methanocella arvoryzae (strain DSM 22066 / NBRC 105507 / MRE50)</name>
    <dbReference type="NCBI Taxonomy" id="351160"/>
    <lineage>
        <taxon>Archaea</taxon>
        <taxon>Methanobacteriati</taxon>
        <taxon>Methanobacteriota</taxon>
        <taxon>Stenosarchaea group</taxon>
        <taxon>Methanomicrobia</taxon>
        <taxon>Methanocellales</taxon>
        <taxon>Methanocellaceae</taxon>
        <taxon>Methanocella</taxon>
    </lineage>
</organism>
<dbReference type="Proteomes" id="UP000000663">
    <property type="component" value="Chromosome"/>
</dbReference>
<dbReference type="InterPro" id="IPR051200">
    <property type="entry name" value="Host-pathogen_enzymatic-act"/>
</dbReference>
<evidence type="ECO:0000313" key="3">
    <source>
        <dbReference type="EMBL" id="CAJ35124.1"/>
    </source>
</evidence>
<dbReference type="EMBL" id="AM114193">
    <property type="protein sequence ID" value="CAJ35124.1"/>
    <property type="molecule type" value="Genomic_DNA"/>
</dbReference>
<dbReference type="eggNOG" id="arCOG02507">
    <property type="taxonomic scope" value="Archaea"/>
</dbReference>
<dbReference type="InterPro" id="IPR015943">
    <property type="entry name" value="WD40/YVTN_repeat-like_dom_sf"/>
</dbReference>
<dbReference type="Gene3D" id="2.130.10.10">
    <property type="entry name" value="YVTN repeat-like/Quinoprotein amine dehydrogenase"/>
    <property type="match status" value="1"/>
</dbReference>
<name>Q0W902_METAR</name>
<evidence type="ECO:0000256" key="2">
    <source>
        <dbReference type="SAM" id="Phobius"/>
    </source>
</evidence>
<proteinExistence type="predicted"/>
<feature type="compositionally biased region" description="Low complexity" evidence="1">
    <location>
        <begin position="355"/>
        <end position="365"/>
    </location>
</feature>
<sequence length="415" mass="45107">MQTVTGVKMSVKARLSIIFLAVLLILALAGVSLATADTGSGYVDLLYAADYNHDLVHVYDVSASSFAKVATISIEKPSVVVASNDGKRVYVASSGSLTSGFYVISTANQTVIARYSLPDDGAGDIGISPDDRYVYVVTATRFIILDTATGKTSEKTIDTDRYTTLTTARDMDVNKAYFAAPGSSELFVYDSYDDAIYSYHLNCEIGYLSALSGTRLLGTDKLGEINILNYNYYTGVEGWSYTPRPVGISSSFFVPYLTVSNDQKTAYFTDRENNRVYEVNLEDFTSRRLVNVSDWESPTRGVFSSDDSKVFICDDTGVLGLYTVNNTQYAYFYGYKATDVDIATVQAAESISGATTTPKPEVVSPSPEPTDIPASWVSPTVTPTATPATTPTLAVLPVIALILSIYGMSRIYRKY</sequence>
<dbReference type="PANTHER" id="PTHR47197:SF3">
    <property type="entry name" value="DIHYDRO-HEME D1 DEHYDROGENASE"/>
    <property type="match status" value="1"/>
</dbReference>
<dbReference type="AlphaFoldDB" id="Q0W902"/>
<dbReference type="PANTHER" id="PTHR47197">
    <property type="entry name" value="PROTEIN NIRF"/>
    <property type="match status" value="1"/>
</dbReference>
<keyword evidence="2" id="KW-0812">Transmembrane</keyword>
<evidence type="ECO:0000313" key="4">
    <source>
        <dbReference type="Proteomes" id="UP000000663"/>
    </source>
</evidence>
<reference evidence="3 4" key="1">
    <citation type="journal article" date="2006" name="Science">
        <title>Genome of rice cluster I archaea -- the key methane producers in the rice rhizosphere.</title>
        <authorList>
            <person name="Erkel C."/>
            <person name="Kube M."/>
            <person name="Reinhardt R."/>
            <person name="Liesack W."/>
        </authorList>
    </citation>
    <scope>NUCLEOTIDE SEQUENCE [LARGE SCALE GENOMIC DNA]</scope>
    <source>
        <strain evidence="4">DSM 22066 / NBRC 105507 / MRE50</strain>
    </source>
</reference>
<feature type="region of interest" description="Disordered" evidence="1">
    <location>
        <begin position="354"/>
        <end position="376"/>
    </location>
</feature>
<gene>
    <name evidence="3" type="ORF">LRC103</name>
</gene>
<keyword evidence="4" id="KW-1185">Reference proteome</keyword>
<dbReference type="STRING" id="351160.LRC103"/>
<dbReference type="KEGG" id="rci:LRC103"/>